<dbReference type="GO" id="GO:0042149">
    <property type="term" value="P:cellular response to glucose starvation"/>
    <property type="evidence" value="ECO:0007669"/>
    <property type="project" value="TreeGrafter"/>
</dbReference>
<dbReference type="InterPro" id="IPR038060">
    <property type="entry name" value="C12orf66-like_central_sf"/>
</dbReference>
<accession>A0A9P1J688</accession>
<organism evidence="2 3">
    <name type="scientific">Caenorhabditis angaria</name>
    <dbReference type="NCBI Taxonomy" id="860376"/>
    <lineage>
        <taxon>Eukaryota</taxon>
        <taxon>Metazoa</taxon>
        <taxon>Ecdysozoa</taxon>
        <taxon>Nematoda</taxon>
        <taxon>Chromadorea</taxon>
        <taxon>Rhabditida</taxon>
        <taxon>Rhabditina</taxon>
        <taxon>Rhabditomorpha</taxon>
        <taxon>Rhabditoidea</taxon>
        <taxon>Rhabditidae</taxon>
        <taxon>Peloderinae</taxon>
        <taxon>Caenorhabditis</taxon>
    </lineage>
</organism>
<feature type="region of interest" description="Disordered" evidence="1">
    <location>
        <begin position="354"/>
        <end position="404"/>
    </location>
</feature>
<feature type="compositionally biased region" description="Basic and acidic residues" evidence="1">
    <location>
        <begin position="391"/>
        <end position="402"/>
    </location>
</feature>
<dbReference type="GO" id="GO:0061462">
    <property type="term" value="P:protein localization to lysosome"/>
    <property type="evidence" value="ECO:0007669"/>
    <property type="project" value="TreeGrafter"/>
</dbReference>
<dbReference type="GO" id="GO:1904262">
    <property type="term" value="P:negative regulation of TORC1 signaling"/>
    <property type="evidence" value="ECO:0007669"/>
    <property type="project" value="TreeGrafter"/>
</dbReference>
<comment type="caution">
    <text evidence="2">The sequence shown here is derived from an EMBL/GenBank/DDBJ whole genome shotgun (WGS) entry which is preliminary data.</text>
</comment>
<dbReference type="InterPro" id="IPR018544">
    <property type="entry name" value="KICS_2"/>
</dbReference>
<dbReference type="AlphaFoldDB" id="A0A9P1J688"/>
<name>A0A9P1J688_9PELO</name>
<dbReference type="EMBL" id="CANHGI010000006">
    <property type="protein sequence ID" value="CAI5456420.1"/>
    <property type="molecule type" value="Genomic_DNA"/>
</dbReference>
<dbReference type="Gene3D" id="1.10.3450.30">
    <property type="match status" value="1"/>
</dbReference>
<protein>
    <submittedName>
        <fullName evidence="2">Uncharacterized protein</fullName>
    </submittedName>
</protein>
<gene>
    <name evidence="2" type="ORF">CAMP_LOCUS19057</name>
</gene>
<dbReference type="PANTHER" id="PTHR31581">
    <property type="entry name" value="KICSTOR COMPLEX PROTEIN C12ORF66"/>
    <property type="match status" value="1"/>
</dbReference>
<dbReference type="SUPFAM" id="SSF160651">
    <property type="entry name" value="FLJ32549 C-terminal domain-like"/>
    <property type="match status" value="1"/>
</dbReference>
<reference evidence="2" key="1">
    <citation type="submission" date="2022-11" db="EMBL/GenBank/DDBJ databases">
        <authorList>
            <person name="Kikuchi T."/>
        </authorList>
    </citation>
    <scope>NUCLEOTIDE SEQUENCE</scope>
    <source>
        <strain evidence="2">PS1010</strain>
    </source>
</reference>
<dbReference type="PANTHER" id="PTHR31581:SF1">
    <property type="entry name" value="KICSTOR SUBUNIT 2"/>
    <property type="match status" value="1"/>
</dbReference>
<feature type="region of interest" description="Disordered" evidence="1">
    <location>
        <begin position="267"/>
        <end position="342"/>
    </location>
</feature>
<dbReference type="Proteomes" id="UP001152747">
    <property type="component" value="Unassembled WGS sequence"/>
</dbReference>
<evidence type="ECO:0000313" key="2">
    <source>
        <dbReference type="EMBL" id="CAI5456420.1"/>
    </source>
</evidence>
<dbReference type="SUPFAM" id="SSF158548">
    <property type="entry name" value="FLJ32549 domain-like"/>
    <property type="match status" value="1"/>
</dbReference>
<feature type="compositionally biased region" description="Polar residues" evidence="1">
    <location>
        <begin position="381"/>
        <end position="390"/>
    </location>
</feature>
<feature type="compositionally biased region" description="Low complexity" evidence="1">
    <location>
        <begin position="354"/>
        <end position="380"/>
    </location>
</feature>
<sequence length="1034" mass="120493">MFNWTRQRSRSRNQNVIEFSDEEKAKFETAKKSHISTKCPIPIEQYMKTVSRFSKTCGVFCFEKAFSFISDYKAAHFGPPISPSNPYILILNILEQLANCDRKYYILSYLEQNDVTKTKPLRLSYASLLKSTNILHKGFLEIKFWVIVRLLREIQGYIKARICAINLYKYMAFVANDCDIEWKEITERGHSIIEFLLHDCQKSTTNNDDYWDTDSDVEHLNSTLEFLPIQEVIFDEENDLNERREKRQEEKRRLQLLNILEKQKQSFLTETRKQSAKSDKNKERKKLEPRRKKPPIFTIGGSSGSSSGSGSTIRSYSSNESVNSEEQKKPIKKSSMKSVSSVGSASRVTFSSASSSSSISSFYDSQSSESTSSDCESSISTENNKTPQNNVEKKERISDEKHPKIHLKNSYIHRVIDSFEKNEDLSKLSLAELQEKFEIDLDLMSCEKEKFEIPKRKKQMSKTEKSMREEAEIEREEVIWFKESIEKKIRLIDREASKKSISWWKKLGEDIETLGKIKTMPDNSAEECAARFLRQEKYLGFEGVSKNIADDASLSTFYRNENEKSKMKIEMKKRILEQRKSASGNKKQKTENDLENEKVKVNDTKEGACYIESSDDEDSENEKKSYVLQNMRKLFSHEIYTLMLIFETQYNMAAGNMVRCVGYMNQLSFQFEFLSSELEAIEHQPEKFFSFKKEALKPRNNLIHWFMHVYQLLQAKLCLYATDVFGPSCLTLKDYTNIQKIDNGFNFVERCVEFTQISQAFFLCICVGGRQRISEKDGNFESCMVLPEYGKTTYDVEMQYEKLLEEEKSNQAAELRKITRKRVIKPMRALIKIHDLGEIYDLPLVEARKIIEDCSRLSYVEKEFLRNNLQYLQSRESRDKGEPAEPQSKIEKENLVPIIFRIPSPLNSEHNGIAMVKSENSNHAFQLTSVFVQQHLHPKCLLYNEENSIDRKPYRFVHYDSDTNKTYFGESIERDLYMVIIFSGRVRKWERHIIDFLNDILPEIRCSNSLKLLSHAANNPELGGRGRVGKTEQK</sequence>
<evidence type="ECO:0000256" key="1">
    <source>
        <dbReference type="SAM" id="MobiDB-lite"/>
    </source>
</evidence>
<feature type="compositionally biased region" description="Low complexity" evidence="1">
    <location>
        <begin position="304"/>
        <end position="324"/>
    </location>
</feature>
<evidence type="ECO:0000313" key="3">
    <source>
        <dbReference type="Proteomes" id="UP001152747"/>
    </source>
</evidence>
<feature type="compositionally biased region" description="Basic and acidic residues" evidence="1">
    <location>
        <begin position="270"/>
        <end position="286"/>
    </location>
</feature>
<dbReference type="OrthoDB" id="5801938at2759"/>
<dbReference type="GO" id="GO:0034198">
    <property type="term" value="P:cellular response to amino acid starvation"/>
    <property type="evidence" value="ECO:0007669"/>
    <property type="project" value="TreeGrafter"/>
</dbReference>
<keyword evidence="3" id="KW-1185">Reference proteome</keyword>
<dbReference type="Gene3D" id="3.30.450.240">
    <property type="match status" value="1"/>
</dbReference>
<proteinExistence type="predicted"/>